<reference evidence="1 2" key="1">
    <citation type="submission" date="2013-11" db="EMBL/GenBank/DDBJ databases">
        <title>Opisthorchis viverrini - life in the bile duct.</title>
        <authorList>
            <person name="Young N.D."/>
            <person name="Nagarajan N."/>
            <person name="Lin S.J."/>
            <person name="Korhonen P.K."/>
            <person name="Jex A.R."/>
            <person name="Hall R.S."/>
            <person name="Safavi-Hemami H."/>
            <person name="Kaewkong W."/>
            <person name="Bertrand D."/>
            <person name="Gao S."/>
            <person name="Seet Q."/>
            <person name="Wongkham S."/>
            <person name="Teh B.T."/>
            <person name="Wongkham C."/>
            <person name="Intapan P.M."/>
            <person name="Maleewong W."/>
            <person name="Yang X."/>
            <person name="Hu M."/>
            <person name="Wang Z."/>
            <person name="Hofmann A."/>
            <person name="Sternberg P.W."/>
            <person name="Tan P."/>
            <person name="Wang J."/>
            <person name="Gasser R.B."/>
        </authorList>
    </citation>
    <scope>NUCLEOTIDE SEQUENCE [LARGE SCALE GENOMIC DNA]</scope>
</reference>
<sequence>VESTSSNIQVQQTVQGGAVFFTCPRNSEDTSSIFGIQWTRAGRTTV</sequence>
<name>A0A075A5E0_OPIVI</name>
<dbReference type="STRING" id="6198.A0A075A5E0"/>
<feature type="non-terminal residue" evidence="1">
    <location>
        <position position="46"/>
    </location>
</feature>
<accession>A0A075A5E0</accession>
<proteinExistence type="predicted"/>
<dbReference type="AlphaFoldDB" id="A0A075A5E0"/>
<evidence type="ECO:0008006" key="3">
    <source>
        <dbReference type="Google" id="ProtNLM"/>
    </source>
</evidence>
<gene>
    <name evidence="1" type="ORF">T265_02858</name>
</gene>
<dbReference type="GeneID" id="20317046"/>
<evidence type="ECO:0000313" key="2">
    <source>
        <dbReference type="Proteomes" id="UP000054324"/>
    </source>
</evidence>
<keyword evidence="2" id="KW-1185">Reference proteome</keyword>
<dbReference type="Proteomes" id="UP000054324">
    <property type="component" value="Unassembled WGS sequence"/>
</dbReference>
<dbReference type="CTD" id="20317046"/>
<dbReference type="EMBL" id="KL596655">
    <property type="protein sequence ID" value="KER30820.1"/>
    <property type="molecule type" value="Genomic_DNA"/>
</dbReference>
<dbReference type="RefSeq" id="XP_009165466.1">
    <property type="nucleotide sequence ID" value="XM_009167202.1"/>
</dbReference>
<evidence type="ECO:0000313" key="1">
    <source>
        <dbReference type="EMBL" id="KER30820.1"/>
    </source>
</evidence>
<feature type="non-terminal residue" evidence="1">
    <location>
        <position position="1"/>
    </location>
</feature>
<organism evidence="1 2">
    <name type="scientific">Opisthorchis viverrini</name>
    <name type="common">Southeast Asian liver fluke</name>
    <dbReference type="NCBI Taxonomy" id="6198"/>
    <lineage>
        <taxon>Eukaryota</taxon>
        <taxon>Metazoa</taxon>
        <taxon>Spiralia</taxon>
        <taxon>Lophotrochozoa</taxon>
        <taxon>Platyhelminthes</taxon>
        <taxon>Trematoda</taxon>
        <taxon>Digenea</taxon>
        <taxon>Opisthorchiida</taxon>
        <taxon>Opisthorchiata</taxon>
        <taxon>Opisthorchiidae</taxon>
        <taxon>Opisthorchis</taxon>
    </lineage>
</organism>
<dbReference type="KEGG" id="ovi:T265_02858"/>
<protein>
    <recommendedName>
        <fullName evidence="3">Ig-like domain-containing protein</fullName>
    </recommendedName>
</protein>